<sequence length="520" mass="56712">MNITLNGSDYGVLLLYVIALLATGFYLNRRSKSAGRDIFLGGRSLSWWQIGFSLFSANAGPSMLVGFASIGFTQGMVGSNFEWLAWFFIFLMSMFFLPHYISTKVFTMPQFLLARFGKPSYNFLVIYSLISILVVWLGSALYAGGLIISQIFQIPLMQAVTVVALIATSFTAVGGLKAVVRTGIFQSAIIILSSIILVYLSLKKIGGLQALADAVPTGHWQLFRPASDPEYSWVAIVLGYPVVGIYYWCTDQTIVQKVLAGKSMQEGQYGAIFISVLKIIMPFIFIFPGIMCYVLYKDIAQPDNAYITLVSQVMPHGFLGLCIAALIAALIDTVSSGLNSFSTVFTLDVLARFRDMDDTAKRKTGQWVTVLAAVLAIGVAYLFSHSGKGFFELSQGMVSILAPPLSVVFVGGISWKRVNRTAAEVVLYGGGLVCLVVGACHVLNFPSKAFWPHFLLLSFYLFVAMSAVLVAVTLLTKPPAVNVLPSIAESWRGAGKSPARVWLLWGALAIVMCVIYLYFG</sequence>
<dbReference type="RefSeq" id="WP_123849133.1">
    <property type="nucleotide sequence ID" value="NZ_RPDH01000003.1"/>
</dbReference>
<feature type="transmembrane region" description="Helical" evidence="7">
    <location>
        <begin position="270"/>
        <end position="296"/>
    </location>
</feature>
<dbReference type="AlphaFoldDB" id="A0A3N4PG49"/>
<dbReference type="GO" id="GO:0005886">
    <property type="term" value="C:plasma membrane"/>
    <property type="evidence" value="ECO:0007669"/>
    <property type="project" value="TreeGrafter"/>
</dbReference>
<evidence type="ECO:0000313" key="9">
    <source>
        <dbReference type="Proteomes" id="UP000278351"/>
    </source>
</evidence>
<proteinExistence type="inferred from homology"/>
<evidence type="ECO:0000256" key="2">
    <source>
        <dbReference type="ARBA" id="ARBA00006434"/>
    </source>
</evidence>
<keyword evidence="3 7" id="KW-0812">Transmembrane</keyword>
<evidence type="ECO:0000256" key="4">
    <source>
        <dbReference type="ARBA" id="ARBA00022989"/>
    </source>
</evidence>
<dbReference type="GO" id="GO:0005412">
    <property type="term" value="F:D-glucose:sodium symporter activity"/>
    <property type="evidence" value="ECO:0007669"/>
    <property type="project" value="TreeGrafter"/>
</dbReference>
<evidence type="ECO:0000313" key="8">
    <source>
        <dbReference type="EMBL" id="RPE05489.1"/>
    </source>
</evidence>
<evidence type="ECO:0000256" key="5">
    <source>
        <dbReference type="ARBA" id="ARBA00023136"/>
    </source>
</evidence>
<dbReference type="Gene3D" id="1.20.1730.10">
    <property type="entry name" value="Sodium/glucose cotransporter"/>
    <property type="match status" value="1"/>
</dbReference>
<name>A0A3N4PG49_9BACT</name>
<gene>
    <name evidence="8" type="ORF">EGT74_24195</name>
</gene>
<dbReference type="PANTHER" id="PTHR11819">
    <property type="entry name" value="SOLUTE CARRIER FAMILY 5"/>
    <property type="match status" value="1"/>
</dbReference>
<dbReference type="Pfam" id="PF00474">
    <property type="entry name" value="SSF"/>
    <property type="match status" value="1"/>
</dbReference>
<comment type="similarity">
    <text evidence="2 6">Belongs to the sodium:solute symporter (SSF) (TC 2.A.21) family.</text>
</comment>
<reference evidence="8 9" key="1">
    <citation type="submission" date="2018-11" db="EMBL/GenBank/DDBJ databases">
        <title>Chitinophaga lutea sp.nov., isolate from arsenic contaminated soil.</title>
        <authorList>
            <person name="Zong Y."/>
        </authorList>
    </citation>
    <scope>NUCLEOTIDE SEQUENCE [LARGE SCALE GENOMIC DNA]</scope>
    <source>
        <strain evidence="8 9">ZY74</strain>
    </source>
</reference>
<dbReference type="Proteomes" id="UP000278351">
    <property type="component" value="Unassembled WGS sequence"/>
</dbReference>
<organism evidence="8 9">
    <name type="scientific">Chitinophaga lutea</name>
    <dbReference type="NCBI Taxonomy" id="2488634"/>
    <lineage>
        <taxon>Bacteria</taxon>
        <taxon>Pseudomonadati</taxon>
        <taxon>Bacteroidota</taxon>
        <taxon>Chitinophagia</taxon>
        <taxon>Chitinophagales</taxon>
        <taxon>Chitinophagaceae</taxon>
        <taxon>Chitinophaga</taxon>
    </lineage>
</organism>
<evidence type="ECO:0000256" key="3">
    <source>
        <dbReference type="ARBA" id="ARBA00022692"/>
    </source>
</evidence>
<feature type="transmembrane region" description="Helical" evidence="7">
    <location>
        <begin position="183"/>
        <end position="202"/>
    </location>
</feature>
<protein>
    <submittedName>
        <fullName evidence="8">Na+/glucose cotransporter</fullName>
    </submittedName>
</protein>
<evidence type="ECO:0000256" key="1">
    <source>
        <dbReference type="ARBA" id="ARBA00004141"/>
    </source>
</evidence>
<accession>A0A3N4PG49</accession>
<evidence type="ECO:0000256" key="6">
    <source>
        <dbReference type="RuleBase" id="RU362091"/>
    </source>
</evidence>
<feature type="transmembrane region" description="Helical" evidence="7">
    <location>
        <begin position="425"/>
        <end position="444"/>
    </location>
</feature>
<feature type="transmembrane region" description="Helical" evidence="7">
    <location>
        <begin position="12"/>
        <end position="29"/>
    </location>
</feature>
<feature type="transmembrane region" description="Helical" evidence="7">
    <location>
        <begin position="396"/>
        <end position="413"/>
    </location>
</feature>
<dbReference type="InterPro" id="IPR038377">
    <property type="entry name" value="Na/Glc_symporter_sf"/>
</dbReference>
<feature type="transmembrane region" description="Helical" evidence="7">
    <location>
        <begin position="50"/>
        <end position="71"/>
    </location>
</feature>
<feature type="transmembrane region" description="Helical" evidence="7">
    <location>
        <begin position="367"/>
        <end position="384"/>
    </location>
</feature>
<feature type="transmembrane region" description="Helical" evidence="7">
    <location>
        <begin position="501"/>
        <end position="519"/>
    </location>
</feature>
<dbReference type="NCBIfam" id="TIGR00813">
    <property type="entry name" value="sss"/>
    <property type="match status" value="1"/>
</dbReference>
<keyword evidence="5 7" id="KW-0472">Membrane</keyword>
<dbReference type="EMBL" id="RPDH01000003">
    <property type="protein sequence ID" value="RPE05489.1"/>
    <property type="molecule type" value="Genomic_DNA"/>
</dbReference>
<keyword evidence="9" id="KW-1185">Reference proteome</keyword>
<keyword evidence="4 7" id="KW-1133">Transmembrane helix</keyword>
<comment type="caution">
    <text evidence="8">The sequence shown here is derived from an EMBL/GenBank/DDBJ whole genome shotgun (WGS) entry which is preliminary data.</text>
</comment>
<evidence type="ECO:0000256" key="7">
    <source>
        <dbReference type="SAM" id="Phobius"/>
    </source>
</evidence>
<dbReference type="PANTHER" id="PTHR11819:SF195">
    <property type="entry name" value="SODIUM_GLUCOSE COTRANSPORTER 4"/>
    <property type="match status" value="1"/>
</dbReference>
<dbReference type="InterPro" id="IPR001734">
    <property type="entry name" value="Na/solute_symporter"/>
</dbReference>
<dbReference type="OrthoDB" id="9814523at2"/>
<dbReference type="PROSITE" id="PS50283">
    <property type="entry name" value="NA_SOLUT_SYMP_3"/>
    <property type="match status" value="1"/>
</dbReference>
<feature type="transmembrane region" description="Helical" evidence="7">
    <location>
        <begin position="154"/>
        <end position="176"/>
    </location>
</feature>
<comment type="subcellular location">
    <subcellularLocation>
        <location evidence="1">Membrane</location>
        <topology evidence="1">Multi-pass membrane protein</topology>
    </subcellularLocation>
</comment>
<feature type="transmembrane region" description="Helical" evidence="7">
    <location>
        <begin position="316"/>
        <end position="347"/>
    </location>
</feature>
<feature type="transmembrane region" description="Helical" evidence="7">
    <location>
        <begin position="123"/>
        <end position="148"/>
    </location>
</feature>
<feature type="transmembrane region" description="Helical" evidence="7">
    <location>
        <begin position="83"/>
        <end position="102"/>
    </location>
</feature>
<feature type="transmembrane region" description="Helical" evidence="7">
    <location>
        <begin position="450"/>
        <end position="475"/>
    </location>
</feature>
<feature type="transmembrane region" description="Helical" evidence="7">
    <location>
        <begin position="231"/>
        <end position="249"/>
    </location>
</feature>